<name>A0ACD5DFL5_9LACO</name>
<protein>
    <submittedName>
        <fullName evidence="1">ABC transporter permease</fullName>
    </submittedName>
</protein>
<keyword evidence="2" id="KW-1185">Reference proteome</keyword>
<sequence length="182" mass="20296">MINLLRQEIYKIIKKTSSKIVPIILFILMLVVAMMAKNQDSKFYISSAFAGFQWSAIILIIVSASLISEEFQYGTIKKLIYSVNSRSIIYITKLIIVIGYDIYLHILSVLFTVILKIVIIGKSPSFSSEYLYNLPIWQNLLINTLIDLMGTLIIITAVFLIASITNTGSAAIAFGIGLCFLG</sequence>
<evidence type="ECO:0000313" key="2">
    <source>
        <dbReference type="Proteomes" id="UP001149860"/>
    </source>
</evidence>
<dbReference type="Proteomes" id="UP001149860">
    <property type="component" value="Chromosome"/>
</dbReference>
<organism evidence="1 2">
    <name type="scientific">Lentilactobacillus terminaliae</name>
    <dbReference type="NCBI Taxonomy" id="3003483"/>
    <lineage>
        <taxon>Bacteria</taxon>
        <taxon>Bacillati</taxon>
        <taxon>Bacillota</taxon>
        <taxon>Bacilli</taxon>
        <taxon>Lactobacillales</taxon>
        <taxon>Lactobacillaceae</taxon>
        <taxon>Lentilactobacillus</taxon>
    </lineage>
</organism>
<dbReference type="EMBL" id="CP168151">
    <property type="protein sequence ID" value="XFD39904.1"/>
    <property type="molecule type" value="Genomic_DNA"/>
</dbReference>
<gene>
    <name evidence="1" type="ORF">O0236_000935</name>
</gene>
<evidence type="ECO:0000313" key="1">
    <source>
        <dbReference type="EMBL" id="XFD39904.1"/>
    </source>
</evidence>
<accession>A0ACD5DFL5</accession>
<proteinExistence type="predicted"/>
<reference evidence="1" key="1">
    <citation type="submission" date="2024-08" db="EMBL/GenBank/DDBJ databases">
        <title>Lentilactobacillus sp. nov., isolated from tree bark.</title>
        <authorList>
            <person name="Phuengjayaem S."/>
            <person name="Tanasupawat S."/>
        </authorList>
    </citation>
    <scope>NUCLEOTIDE SEQUENCE</scope>
    <source>
        <strain evidence="1">SPB1-3</strain>
    </source>
</reference>